<evidence type="ECO:0000256" key="1">
    <source>
        <dbReference type="ARBA" id="ARBA00022491"/>
    </source>
</evidence>
<keyword evidence="3" id="KW-0694">RNA-binding</keyword>
<keyword evidence="2" id="KW-1005">Bacterial flagellum biogenesis</keyword>
<organism evidence="4">
    <name type="scientific">OCS116 cluster bacterium</name>
    <dbReference type="NCBI Taxonomy" id="2030921"/>
    <lineage>
        <taxon>Bacteria</taxon>
        <taxon>Pseudomonadati</taxon>
        <taxon>Pseudomonadota</taxon>
        <taxon>Alphaproteobacteria</taxon>
        <taxon>OCS116 cluster</taxon>
    </lineage>
</organism>
<gene>
    <name evidence="4" type="primary">flbT</name>
    <name evidence="4" type="ORF">COB13_09205</name>
</gene>
<evidence type="ECO:0000256" key="2">
    <source>
        <dbReference type="ARBA" id="ARBA00022795"/>
    </source>
</evidence>
<keyword evidence="4" id="KW-0282">Flagellum</keyword>
<dbReference type="GO" id="GO:1902209">
    <property type="term" value="P:negative regulation of bacterial-type flagellum assembly"/>
    <property type="evidence" value="ECO:0007669"/>
    <property type="project" value="InterPro"/>
</dbReference>
<evidence type="ECO:0000313" key="4">
    <source>
        <dbReference type="EMBL" id="PCJ00776.1"/>
    </source>
</evidence>
<comment type="caution">
    <text evidence="4">The sequence shown here is derived from an EMBL/GenBank/DDBJ whole genome shotgun (WGS) entry which is preliminary data.</text>
</comment>
<name>A0A2A4Z2J6_9PROT</name>
<keyword evidence="1" id="KW-0678">Repressor</keyword>
<proteinExistence type="predicted"/>
<accession>A0A2A4Z2J6</accession>
<dbReference type="GO" id="GO:0044781">
    <property type="term" value="P:bacterial-type flagellum organization"/>
    <property type="evidence" value="ECO:0007669"/>
    <property type="project" value="UniProtKB-KW"/>
</dbReference>
<evidence type="ECO:0000256" key="3">
    <source>
        <dbReference type="ARBA" id="ARBA00022884"/>
    </source>
</evidence>
<dbReference type="GO" id="GO:0048027">
    <property type="term" value="F:mRNA 5'-UTR binding"/>
    <property type="evidence" value="ECO:0007669"/>
    <property type="project" value="InterPro"/>
</dbReference>
<keyword evidence="4" id="KW-0966">Cell projection</keyword>
<sequence length="127" mass="14630">MALKVELKPNEKIILGNSVITNGPNRARFYINGNAVILREKDILTADSADTPCKRIYFAIQMFYLSEEETHDHENYFAQVNEVIAAAPTTLIFIEEINKQMLTNNYYKALKEAKKLIDYEKELLDNV</sequence>
<reference evidence="4" key="2">
    <citation type="journal article" date="2018" name="ISME J.">
        <title>A dynamic microbial community with high functional redundancy inhabits the cold, oxic subseafloor aquifer.</title>
        <authorList>
            <person name="Tully B.J."/>
            <person name="Wheat C.G."/>
            <person name="Glazer B.T."/>
            <person name="Huber J.A."/>
        </authorList>
    </citation>
    <scope>NUCLEOTIDE SEQUENCE</scope>
    <source>
        <strain evidence="4">NORP83</strain>
    </source>
</reference>
<keyword evidence="4" id="KW-0969">Cilium</keyword>
<reference key="1">
    <citation type="submission" date="2017-08" db="EMBL/GenBank/DDBJ databases">
        <title>A dynamic microbial community with high functional redundancy inhabits the cold, oxic subseafloor aquifer.</title>
        <authorList>
            <person name="Tully B.J."/>
            <person name="Wheat C.G."/>
            <person name="Glazer B.T."/>
            <person name="Huber J.A."/>
        </authorList>
    </citation>
    <scope>NUCLEOTIDE SEQUENCE [LARGE SCALE GENOMIC DNA]</scope>
</reference>
<dbReference type="InterPro" id="IPR009967">
    <property type="entry name" value="Flagellum_FlbT"/>
</dbReference>
<dbReference type="GO" id="GO:0006402">
    <property type="term" value="P:mRNA catabolic process"/>
    <property type="evidence" value="ECO:0007669"/>
    <property type="project" value="InterPro"/>
</dbReference>
<dbReference type="AlphaFoldDB" id="A0A2A4Z2J6"/>
<dbReference type="EMBL" id="NVUS01000010">
    <property type="protein sequence ID" value="PCJ00776.1"/>
    <property type="molecule type" value="Genomic_DNA"/>
</dbReference>
<protein>
    <submittedName>
        <fullName evidence="4">Flagellar biosynthesis repressor FlbT</fullName>
    </submittedName>
</protein>
<dbReference type="NCBIfam" id="NF009432">
    <property type="entry name" value="PRK12791.1"/>
    <property type="match status" value="1"/>
</dbReference>
<dbReference type="Pfam" id="PF07378">
    <property type="entry name" value="FlbT"/>
    <property type="match status" value="1"/>
</dbReference>